<dbReference type="OrthoDB" id="269227at2759"/>
<evidence type="ECO:0000256" key="16">
    <source>
        <dbReference type="PIRSR" id="PIRSR000137-2"/>
    </source>
</evidence>
<feature type="signal peptide" evidence="18">
    <location>
        <begin position="1"/>
        <end position="20"/>
    </location>
</feature>
<dbReference type="InterPro" id="IPR000172">
    <property type="entry name" value="GMC_OxRdtase_N"/>
</dbReference>
<evidence type="ECO:0000259" key="20">
    <source>
        <dbReference type="PROSITE" id="PS00624"/>
    </source>
</evidence>
<evidence type="ECO:0000256" key="10">
    <source>
        <dbReference type="ARBA" id="ARBA00033986"/>
    </source>
</evidence>
<keyword evidence="18" id="KW-0732">Signal</keyword>
<keyword evidence="6" id="KW-0964">Secreted</keyword>
<dbReference type="SUPFAM" id="SSF54373">
    <property type="entry name" value="FAD-linked reductases, C-terminal domain"/>
    <property type="match status" value="1"/>
</dbReference>
<dbReference type="Gene3D" id="3.50.50.60">
    <property type="entry name" value="FAD/NAD(P)-binding domain"/>
    <property type="match status" value="1"/>
</dbReference>
<comment type="caution">
    <text evidence="21">The sequence shown here is derived from an EMBL/GenBank/DDBJ whole genome shotgun (WGS) entry which is preliminary data.</text>
</comment>
<evidence type="ECO:0000313" key="22">
    <source>
        <dbReference type="Proteomes" id="UP000807469"/>
    </source>
</evidence>
<evidence type="ECO:0000259" key="19">
    <source>
        <dbReference type="PROSITE" id="PS00623"/>
    </source>
</evidence>
<evidence type="ECO:0000313" key="21">
    <source>
        <dbReference type="EMBL" id="KAF9475243.1"/>
    </source>
</evidence>
<dbReference type="SUPFAM" id="SSF51905">
    <property type="entry name" value="FAD/NAD(P)-binding domain"/>
    <property type="match status" value="1"/>
</dbReference>
<evidence type="ECO:0000256" key="12">
    <source>
        <dbReference type="ARBA" id="ARBA00034029"/>
    </source>
</evidence>
<comment type="similarity">
    <text evidence="3 17">Belongs to the GMC oxidoreductase family.</text>
</comment>
<keyword evidence="8 16" id="KW-0274">FAD</keyword>
<evidence type="ECO:0000256" key="13">
    <source>
        <dbReference type="ARBA" id="ARBA00034050"/>
    </source>
</evidence>
<evidence type="ECO:0000256" key="14">
    <source>
        <dbReference type="ARBA" id="ARBA00034059"/>
    </source>
</evidence>
<comment type="cofactor">
    <cofactor evidence="1 16">
        <name>FAD</name>
        <dbReference type="ChEBI" id="CHEBI:57692"/>
    </cofactor>
</comment>
<gene>
    <name evidence="21" type="ORF">BDN70DRAFT_814420</name>
</gene>
<feature type="active site" description="Proton acceptor" evidence="15">
    <location>
        <position position="576"/>
    </location>
</feature>
<dbReference type="Gene3D" id="3.30.560.10">
    <property type="entry name" value="Glucose Oxidase, domain 3"/>
    <property type="match status" value="1"/>
</dbReference>
<dbReference type="PROSITE" id="PS00624">
    <property type="entry name" value="GMC_OXRED_2"/>
    <property type="match status" value="1"/>
</dbReference>
<evidence type="ECO:0000256" key="15">
    <source>
        <dbReference type="PIRSR" id="PIRSR000137-1"/>
    </source>
</evidence>
<proteinExistence type="inferred from homology"/>
<feature type="domain" description="Glucose-methanol-choline oxidoreductase N-terminal" evidence="20">
    <location>
        <begin position="307"/>
        <end position="321"/>
    </location>
</feature>
<evidence type="ECO:0000256" key="1">
    <source>
        <dbReference type="ARBA" id="ARBA00001974"/>
    </source>
</evidence>
<feature type="active site" description="Proton donor" evidence="15">
    <location>
        <position position="532"/>
    </location>
</feature>
<keyword evidence="22" id="KW-1185">Reference proteome</keyword>
<sequence length="599" mass="64723">MLRSLFITFLLNLLIRPSFSRLLTDPSQLLKEGYDFVIVGAGNAGNVIANRLASVPAFTVLVIEAGVKLFVSDAGIVSTQIPFIAPNILLNTSLTWDYVTVPQEGLNSRILTYQRGKLLGGSSSINFLIFTRGSRDDFDRWANVTGDSIWEWDAMFPFALKARFTTPVDNHNTSQEIVPNFHNTKGPLLTTVNGFPSSIDGKLVATTQADSEEFPFNPDTNSGNPIGMSWIQSTSGGGSRSSSATAYLHPILSHPNLDVLVETQVTRLINIAEKGGKPDLREVEFAKNATSHRFTIRAKNEVILSAGAVNTPQLLLLSGVGPKSELAKFKIPLVVDSPGVGQNLQDHPLLAQQFLVNSNETLDDISRNATLAADVEEQWITSKTGPFVDVAGNLFSWVRVGSDIVNKSNDPSAGPTSAHVELFPNEFVSFSEAVPATGSFISVVNGLVSPASRGSITLNSSDPFDFPVIDPGFLKNPLDGRILIESVKLAQKMINTSPWDGFVIQPFGALANATTDAEILEFVRNTVTSFWHPTGTAKMGEQNDPMAVVDSKLFLKGVQGVRVIDTSIFPFIPAAHLQAPTYAVAERGASLIQETWAKA</sequence>
<evidence type="ECO:0000256" key="8">
    <source>
        <dbReference type="ARBA" id="ARBA00022827"/>
    </source>
</evidence>
<comment type="catalytic activity">
    <reaction evidence="11">
        <text>pyranose + acceptor = pyranos-2,3-diulose + reduced acceptor.</text>
        <dbReference type="EC" id="1.1.99.29"/>
    </reaction>
</comment>
<comment type="catalytic activity">
    <reaction evidence="14">
        <text>a pyranoside + acceptor = a pyranosid-3,4-diulose + reduced acceptor.</text>
        <dbReference type="EC" id="1.1.99.29"/>
    </reaction>
</comment>
<dbReference type="Pfam" id="PF05199">
    <property type="entry name" value="GMC_oxred_C"/>
    <property type="match status" value="1"/>
</dbReference>
<evidence type="ECO:0000256" key="3">
    <source>
        <dbReference type="ARBA" id="ARBA00010790"/>
    </source>
</evidence>
<dbReference type="EC" id="1.1.99.29" evidence="5"/>
<comment type="subunit">
    <text evidence="4">Monomer.</text>
</comment>
<feature type="chain" id="PRO_5040299413" description="pyranose dehydrogenase (acceptor)" evidence="18">
    <location>
        <begin position="21"/>
        <end position="599"/>
    </location>
</feature>
<dbReference type="PANTHER" id="PTHR11552">
    <property type="entry name" value="GLUCOSE-METHANOL-CHOLINE GMC OXIDOREDUCTASE"/>
    <property type="match status" value="1"/>
</dbReference>
<comment type="catalytic activity">
    <reaction evidence="10">
        <text>pyranose + acceptor = pyranos-2-ulose + reduced acceptor.</text>
        <dbReference type="EC" id="1.1.99.29"/>
    </reaction>
</comment>
<protein>
    <recommendedName>
        <fullName evidence="5">pyranose dehydrogenase (acceptor)</fullName>
        <ecNumber evidence="5">1.1.99.29</ecNumber>
    </recommendedName>
</protein>
<evidence type="ECO:0000256" key="9">
    <source>
        <dbReference type="ARBA" id="ARBA00024699"/>
    </source>
</evidence>
<feature type="binding site" evidence="16">
    <location>
        <position position="265"/>
    </location>
    <ligand>
        <name>FAD</name>
        <dbReference type="ChEBI" id="CHEBI:57692"/>
    </ligand>
</feature>
<dbReference type="Proteomes" id="UP000807469">
    <property type="component" value="Unassembled WGS sequence"/>
</dbReference>
<dbReference type="InterPro" id="IPR007867">
    <property type="entry name" value="GMC_OxRtase_C"/>
</dbReference>
<dbReference type="EMBL" id="MU155341">
    <property type="protein sequence ID" value="KAF9475243.1"/>
    <property type="molecule type" value="Genomic_DNA"/>
</dbReference>
<evidence type="ECO:0000256" key="18">
    <source>
        <dbReference type="SAM" id="SignalP"/>
    </source>
</evidence>
<dbReference type="Pfam" id="PF00732">
    <property type="entry name" value="GMC_oxred_N"/>
    <property type="match status" value="1"/>
</dbReference>
<comment type="function">
    <text evidence="9">Catalyzes the single-oxidation or sequential double oxidation reaction of carbohydrates primarily at carbon-2 and/or carbon-3 with the concomitant reduction of the flavin. The enzyme exhibits a broad sugar substrate specificity, oxidizing different aldopyranoses to the corresponding C-1, C-2, C-3 or C-1,2, C-2,3 and C-3,4 (di)dehydro sugars with substrate-specific regioselectivity. Accepts only a narrow range of electron acceptors such as substituted benzoquinones and complexed metal ions and reacts extremely slowly with O(2) as acceptor. May play a role in the natural recycling of plant matter by oxidizing all major monosaccharides in lignocellulose and by reducing quinone compounds or reactive radical species generated during lignin depolymerization.</text>
</comment>
<dbReference type="PROSITE" id="PS00623">
    <property type="entry name" value="GMC_OXRED_1"/>
    <property type="match status" value="1"/>
</dbReference>
<evidence type="ECO:0000256" key="11">
    <source>
        <dbReference type="ARBA" id="ARBA00034010"/>
    </source>
</evidence>
<dbReference type="InterPro" id="IPR036188">
    <property type="entry name" value="FAD/NAD-bd_sf"/>
</dbReference>
<comment type="catalytic activity">
    <reaction evidence="12">
        <text>pyranose + acceptor = pyranos-3-ulose + reduced acceptor.</text>
        <dbReference type="EC" id="1.1.99.29"/>
    </reaction>
</comment>
<dbReference type="InterPro" id="IPR012132">
    <property type="entry name" value="GMC_OxRdtase"/>
</dbReference>
<dbReference type="GO" id="GO:0050660">
    <property type="term" value="F:flavin adenine dinucleotide binding"/>
    <property type="evidence" value="ECO:0007669"/>
    <property type="project" value="InterPro"/>
</dbReference>
<dbReference type="GO" id="GO:0005576">
    <property type="term" value="C:extracellular region"/>
    <property type="evidence" value="ECO:0007669"/>
    <property type="project" value="UniProtKB-SubCell"/>
</dbReference>
<feature type="binding site" evidence="16">
    <location>
        <begin position="531"/>
        <end position="532"/>
    </location>
    <ligand>
        <name>FAD</name>
        <dbReference type="ChEBI" id="CHEBI:57692"/>
    </ligand>
</feature>
<comment type="subcellular location">
    <subcellularLocation>
        <location evidence="2">Secreted</location>
    </subcellularLocation>
</comment>
<evidence type="ECO:0000256" key="17">
    <source>
        <dbReference type="RuleBase" id="RU003968"/>
    </source>
</evidence>
<evidence type="ECO:0000256" key="2">
    <source>
        <dbReference type="ARBA" id="ARBA00004613"/>
    </source>
</evidence>
<reference evidence="21" key="1">
    <citation type="submission" date="2020-11" db="EMBL/GenBank/DDBJ databases">
        <authorList>
            <consortium name="DOE Joint Genome Institute"/>
            <person name="Ahrendt S."/>
            <person name="Riley R."/>
            <person name="Andreopoulos W."/>
            <person name="Labutti K."/>
            <person name="Pangilinan J."/>
            <person name="Ruiz-Duenas F.J."/>
            <person name="Barrasa J.M."/>
            <person name="Sanchez-Garcia M."/>
            <person name="Camarero S."/>
            <person name="Miyauchi S."/>
            <person name="Serrano A."/>
            <person name="Linde D."/>
            <person name="Babiker R."/>
            <person name="Drula E."/>
            <person name="Ayuso-Fernandez I."/>
            <person name="Pacheco R."/>
            <person name="Padilla G."/>
            <person name="Ferreira P."/>
            <person name="Barriuso J."/>
            <person name="Kellner H."/>
            <person name="Castanera R."/>
            <person name="Alfaro M."/>
            <person name="Ramirez L."/>
            <person name="Pisabarro A.G."/>
            <person name="Kuo A."/>
            <person name="Tritt A."/>
            <person name="Lipzen A."/>
            <person name="He G."/>
            <person name="Yan M."/>
            <person name="Ng V."/>
            <person name="Cullen D."/>
            <person name="Martin F."/>
            <person name="Rosso M.-N."/>
            <person name="Henrissat B."/>
            <person name="Hibbett D."/>
            <person name="Martinez A.T."/>
            <person name="Grigoriev I.V."/>
        </authorList>
    </citation>
    <scope>NUCLEOTIDE SEQUENCE</scope>
    <source>
        <strain evidence="21">CIRM-BRFM 674</strain>
    </source>
</reference>
<keyword evidence="7 17" id="KW-0285">Flavoprotein</keyword>
<comment type="catalytic activity">
    <reaction evidence="13">
        <text>a pyranoside + acceptor = a pyranosid-3-ulose + reduced acceptor.</text>
        <dbReference type="EC" id="1.1.99.29"/>
    </reaction>
</comment>
<evidence type="ECO:0000256" key="4">
    <source>
        <dbReference type="ARBA" id="ARBA00011245"/>
    </source>
</evidence>
<name>A0A9P5YU95_9AGAR</name>
<dbReference type="AlphaFoldDB" id="A0A9P5YU95"/>
<accession>A0A9P5YU95</accession>
<evidence type="ECO:0000256" key="7">
    <source>
        <dbReference type="ARBA" id="ARBA00022630"/>
    </source>
</evidence>
<organism evidence="21 22">
    <name type="scientific">Pholiota conissans</name>
    <dbReference type="NCBI Taxonomy" id="109636"/>
    <lineage>
        <taxon>Eukaryota</taxon>
        <taxon>Fungi</taxon>
        <taxon>Dikarya</taxon>
        <taxon>Basidiomycota</taxon>
        <taxon>Agaricomycotina</taxon>
        <taxon>Agaricomycetes</taxon>
        <taxon>Agaricomycetidae</taxon>
        <taxon>Agaricales</taxon>
        <taxon>Agaricineae</taxon>
        <taxon>Strophariaceae</taxon>
        <taxon>Pholiota</taxon>
    </lineage>
</organism>
<evidence type="ECO:0000256" key="6">
    <source>
        <dbReference type="ARBA" id="ARBA00022525"/>
    </source>
</evidence>
<evidence type="ECO:0000256" key="5">
    <source>
        <dbReference type="ARBA" id="ARBA00013177"/>
    </source>
</evidence>
<dbReference type="PANTHER" id="PTHR11552:SF147">
    <property type="entry name" value="CHOLINE DEHYDROGENASE, MITOCHONDRIAL"/>
    <property type="match status" value="1"/>
</dbReference>
<dbReference type="GO" id="GO:0033718">
    <property type="term" value="F:pyranose dehydrogenase (acceptor) activity"/>
    <property type="evidence" value="ECO:0007669"/>
    <property type="project" value="UniProtKB-EC"/>
</dbReference>
<dbReference type="PIRSF" id="PIRSF000137">
    <property type="entry name" value="Alcohol_oxidase"/>
    <property type="match status" value="1"/>
</dbReference>
<feature type="domain" description="Glucose-methanol-choline oxidoreductase N-terminal" evidence="19">
    <location>
        <begin position="116"/>
        <end position="139"/>
    </location>
</feature>